<sequence length="81" mass="9429">MQAQPLTWTWEDRYYIRFKVIAWVSTFGGRATQFHQHGTYHITAPRRPNKDEIEWLKDADLSSSVQVPGYGTLQLPTEMSS</sequence>
<evidence type="ECO:0000313" key="2">
    <source>
        <dbReference type="Proteomes" id="UP000606974"/>
    </source>
</evidence>
<keyword evidence="2" id="KW-1185">Reference proteome</keyword>
<gene>
    <name evidence="1" type="ORF">GJ744_006784</name>
</gene>
<reference evidence="1" key="1">
    <citation type="submission" date="2020-02" db="EMBL/GenBank/DDBJ databases">
        <authorList>
            <person name="Palmer J.M."/>
        </authorList>
    </citation>
    <scope>NUCLEOTIDE SEQUENCE</scope>
    <source>
        <strain evidence="1">EPUS1.4</strain>
        <tissue evidence="1">Thallus</tissue>
    </source>
</reference>
<organism evidence="1 2">
    <name type="scientific">Endocarpon pusillum</name>
    <dbReference type="NCBI Taxonomy" id="364733"/>
    <lineage>
        <taxon>Eukaryota</taxon>
        <taxon>Fungi</taxon>
        <taxon>Dikarya</taxon>
        <taxon>Ascomycota</taxon>
        <taxon>Pezizomycotina</taxon>
        <taxon>Eurotiomycetes</taxon>
        <taxon>Chaetothyriomycetidae</taxon>
        <taxon>Verrucariales</taxon>
        <taxon>Verrucariaceae</taxon>
        <taxon>Endocarpon</taxon>
    </lineage>
</organism>
<proteinExistence type="predicted"/>
<comment type="caution">
    <text evidence="1">The sequence shown here is derived from an EMBL/GenBank/DDBJ whole genome shotgun (WGS) entry which is preliminary data.</text>
</comment>
<dbReference type="EMBL" id="JAACFV010000031">
    <property type="protein sequence ID" value="KAF7510288.1"/>
    <property type="molecule type" value="Genomic_DNA"/>
</dbReference>
<name>A0A8H7AJK0_9EURO</name>
<evidence type="ECO:0000313" key="1">
    <source>
        <dbReference type="EMBL" id="KAF7510288.1"/>
    </source>
</evidence>
<dbReference type="Proteomes" id="UP000606974">
    <property type="component" value="Unassembled WGS sequence"/>
</dbReference>
<protein>
    <submittedName>
        <fullName evidence="1">Uncharacterized protein</fullName>
    </submittedName>
</protein>
<dbReference type="AlphaFoldDB" id="A0A8H7AJK0"/>
<accession>A0A8H7AJK0</accession>